<dbReference type="AlphaFoldDB" id="A0A8J3UPF9"/>
<evidence type="ECO:0000313" key="8">
    <source>
        <dbReference type="Proteomes" id="UP000622547"/>
    </source>
</evidence>
<name>A0A8J3UPF9_9ACTN</name>
<feature type="domain" description="HTH tetR-type" evidence="6">
    <location>
        <begin position="11"/>
        <end position="71"/>
    </location>
</feature>
<sequence length="256" mass="27123">MAYGGRMPRDTLTREQIVKAAIDLLDDEGLEGLNMRALGKRLGSAATAVYWHVGSKDNLITLAGDEVWHQIALPDLATMDWRTAATQMATDLHAMLTRHSWLVQAFGSYMIFGPGKARHDDHGYAVYEAAGFTGAQADQAAATVFTFVLGNALVPAAAASFTKKLGRDGGNAEALMHESMAKAHEIAAQFPRLRARLDTAATDYAATPDNTFQFGLQAILDGLEAQLGAHSTPSDLASPSAAGGDASAEHARIGDV</sequence>
<dbReference type="SUPFAM" id="SSF46689">
    <property type="entry name" value="Homeodomain-like"/>
    <property type="match status" value="1"/>
</dbReference>
<evidence type="ECO:0000256" key="1">
    <source>
        <dbReference type="ARBA" id="ARBA00023015"/>
    </source>
</evidence>
<feature type="DNA-binding region" description="H-T-H motif" evidence="4">
    <location>
        <begin position="34"/>
        <end position="53"/>
    </location>
</feature>
<evidence type="ECO:0000256" key="3">
    <source>
        <dbReference type="ARBA" id="ARBA00023163"/>
    </source>
</evidence>
<proteinExistence type="predicted"/>
<keyword evidence="8" id="KW-1185">Reference proteome</keyword>
<dbReference type="GO" id="GO:0003677">
    <property type="term" value="F:DNA binding"/>
    <property type="evidence" value="ECO:0007669"/>
    <property type="project" value="UniProtKB-UniRule"/>
</dbReference>
<dbReference type="InterPro" id="IPR036271">
    <property type="entry name" value="Tet_transcr_reg_TetR-rel_C_sf"/>
</dbReference>
<gene>
    <name evidence="7" type="ORF">Pph01_73480</name>
</gene>
<feature type="compositionally biased region" description="Basic and acidic residues" evidence="5">
    <location>
        <begin position="247"/>
        <end position="256"/>
    </location>
</feature>
<dbReference type="InterPro" id="IPR009057">
    <property type="entry name" value="Homeodomain-like_sf"/>
</dbReference>
<dbReference type="PROSITE" id="PS50977">
    <property type="entry name" value="HTH_TETR_2"/>
    <property type="match status" value="1"/>
</dbReference>
<dbReference type="GO" id="GO:0045892">
    <property type="term" value="P:negative regulation of DNA-templated transcription"/>
    <property type="evidence" value="ECO:0007669"/>
    <property type="project" value="InterPro"/>
</dbReference>
<organism evidence="7 8">
    <name type="scientific">Planotetraspora phitsanulokensis</name>
    <dbReference type="NCBI Taxonomy" id="575192"/>
    <lineage>
        <taxon>Bacteria</taxon>
        <taxon>Bacillati</taxon>
        <taxon>Actinomycetota</taxon>
        <taxon>Actinomycetes</taxon>
        <taxon>Streptosporangiales</taxon>
        <taxon>Streptosporangiaceae</taxon>
        <taxon>Planotetraspora</taxon>
    </lineage>
</organism>
<evidence type="ECO:0000256" key="2">
    <source>
        <dbReference type="ARBA" id="ARBA00023125"/>
    </source>
</evidence>
<comment type="caution">
    <text evidence="7">The sequence shown here is derived from an EMBL/GenBank/DDBJ whole genome shotgun (WGS) entry which is preliminary data.</text>
</comment>
<feature type="compositionally biased region" description="Low complexity" evidence="5">
    <location>
        <begin position="233"/>
        <end position="246"/>
    </location>
</feature>
<dbReference type="Gene3D" id="1.10.357.10">
    <property type="entry name" value="Tetracycline Repressor, domain 2"/>
    <property type="match status" value="1"/>
</dbReference>
<dbReference type="InterPro" id="IPR001647">
    <property type="entry name" value="HTH_TetR"/>
</dbReference>
<dbReference type="Pfam" id="PF02909">
    <property type="entry name" value="TetR_C_1"/>
    <property type="match status" value="1"/>
</dbReference>
<dbReference type="SUPFAM" id="SSF48498">
    <property type="entry name" value="Tetracyclin repressor-like, C-terminal domain"/>
    <property type="match status" value="1"/>
</dbReference>
<feature type="region of interest" description="Disordered" evidence="5">
    <location>
        <begin position="230"/>
        <end position="256"/>
    </location>
</feature>
<dbReference type="Gene3D" id="1.10.10.60">
    <property type="entry name" value="Homeodomain-like"/>
    <property type="match status" value="1"/>
</dbReference>
<dbReference type="EMBL" id="BOOP01000042">
    <property type="protein sequence ID" value="GII42345.1"/>
    <property type="molecule type" value="Genomic_DNA"/>
</dbReference>
<protein>
    <submittedName>
        <fullName evidence="7">TetR family transcriptional regulator</fullName>
    </submittedName>
</protein>
<dbReference type="Pfam" id="PF00440">
    <property type="entry name" value="TetR_N"/>
    <property type="match status" value="1"/>
</dbReference>
<evidence type="ECO:0000313" key="7">
    <source>
        <dbReference type="EMBL" id="GII42345.1"/>
    </source>
</evidence>
<evidence type="ECO:0000259" key="6">
    <source>
        <dbReference type="PROSITE" id="PS50977"/>
    </source>
</evidence>
<evidence type="ECO:0000256" key="5">
    <source>
        <dbReference type="SAM" id="MobiDB-lite"/>
    </source>
</evidence>
<dbReference type="InterPro" id="IPR004111">
    <property type="entry name" value="Repressor_TetR_C"/>
</dbReference>
<keyword evidence="1" id="KW-0805">Transcription regulation</keyword>
<keyword evidence="2 4" id="KW-0238">DNA-binding</keyword>
<dbReference type="PRINTS" id="PR00455">
    <property type="entry name" value="HTHTETR"/>
</dbReference>
<evidence type="ECO:0000256" key="4">
    <source>
        <dbReference type="PROSITE-ProRule" id="PRU00335"/>
    </source>
</evidence>
<keyword evidence="3" id="KW-0804">Transcription</keyword>
<accession>A0A8J3UPF9</accession>
<dbReference type="Proteomes" id="UP000622547">
    <property type="component" value="Unassembled WGS sequence"/>
</dbReference>
<reference evidence="7 8" key="1">
    <citation type="submission" date="2021-01" db="EMBL/GenBank/DDBJ databases">
        <title>Whole genome shotgun sequence of Planotetraspora phitsanulokensis NBRC 104273.</title>
        <authorList>
            <person name="Komaki H."/>
            <person name="Tamura T."/>
        </authorList>
    </citation>
    <scope>NUCLEOTIDE SEQUENCE [LARGE SCALE GENOMIC DNA]</scope>
    <source>
        <strain evidence="7 8">NBRC 104273</strain>
    </source>
</reference>